<keyword evidence="1" id="KW-0472">Membrane</keyword>
<evidence type="ECO:0000313" key="3">
    <source>
        <dbReference type="EMBL" id="GBB93273.1"/>
    </source>
</evidence>
<evidence type="ECO:0000259" key="2">
    <source>
        <dbReference type="Pfam" id="PF12158"/>
    </source>
</evidence>
<keyword evidence="1" id="KW-0812">Transmembrane</keyword>
<feature type="transmembrane region" description="Helical" evidence="1">
    <location>
        <begin position="7"/>
        <end position="28"/>
    </location>
</feature>
<organism evidence="3 5">
    <name type="scientific">Rhizophagus clarus</name>
    <dbReference type="NCBI Taxonomy" id="94130"/>
    <lineage>
        <taxon>Eukaryota</taxon>
        <taxon>Fungi</taxon>
        <taxon>Fungi incertae sedis</taxon>
        <taxon>Mucoromycota</taxon>
        <taxon>Glomeromycotina</taxon>
        <taxon>Glomeromycetes</taxon>
        <taxon>Glomerales</taxon>
        <taxon>Glomeraceae</taxon>
        <taxon>Rhizophagus</taxon>
    </lineage>
</organism>
<name>A0A2Z6QS41_9GLOM</name>
<evidence type="ECO:0000256" key="1">
    <source>
        <dbReference type="SAM" id="Phobius"/>
    </source>
</evidence>
<reference evidence="4" key="2">
    <citation type="submission" date="2019-10" db="EMBL/GenBank/DDBJ databases">
        <title>Conservation and host-specific expression of non-tandemly repeated heterogenous ribosome RNA gene in arbuscular mycorrhizal fungi.</title>
        <authorList>
            <person name="Maeda T."/>
            <person name="Kobayashi Y."/>
            <person name="Nakagawa T."/>
            <person name="Ezawa T."/>
            <person name="Yamaguchi K."/>
            <person name="Bino T."/>
            <person name="Nishimoto Y."/>
            <person name="Shigenobu S."/>
            <person name="Kawaguchi M."/>
        </authorList>
    </citation>
    <scope>NUCLEOTIDE SEQUENCE</scope>
    <source>
        <strain evidence="4">HR1</strain>
    </source>
</reference>
<dbReference type="OrthoDB" id="3032252at2759"/>
<feature type="transmembrane region" description="Helical" evidence="1">
    <location>
        <begin position="353"/>
        <end position="376"/>
    </location>
</feature>
<comment type="caution">
    <text evidence="3">The sequence shown here is derived from an EMBL/GenBank/DDBJ whole genome shotgun (WGS) entry which is preliminary data.</text>
</comment>
<feature type="transmembrane region" description="Helical" evidence="1">
    <location>
        <begin position="321"/>
        <end position="347"/>
    </location>
</feature>
<gene>
    <name evidence="4" type="ORF">RCL2_001204800</name>
    <name evidence="3" type="ORF">RclHR1_02140026</name>
</gene>
<evidence type="ECO:0000313" key="4">
    <source>
        <dbReference type="EMBL" id="GES84961.1"/>
    </source>
</evidence>
<reference evidence="3 5" key="1">
    <citation type="submission" date="2017-11" db="EMBL/GenBank/DDBJ databases">
        <title>The genome of Rhizophagus clarus HR1 reveals common genetic basis of auxotrophy among arbuscular mycorrhizal fungi.</title>
        <authorList>
            <person name="Kobayashi Y."/>
        </authorList>
    </citation>
    <scope>NUCLEOTIDE SEQUENCE [LARGE SCALE GENOMIC DNA]</scope>
    <source>
        <strain evidence="3 5">HR1</strain>
    </source>
</reference>
<dbReference type="EMBL" id="BEXD01001269">
    <property type="protein sequence ID" value="GBB93273.1"/>
    <property type="molecule type" value="Genomic_DNA"/>
</dbReference>
<protein>
    <recommendedName>
        <fullName evidence="2">DUF3592 domain-containing protein</fullName>
    </recommendedName>
</protein>
<dbReference type="Proteomes" id="UP000615446">
    <property type="component" value="Unassembled WGS sequence"/>
</dbReference>
<feature type="transmembrane region" description="Helical" evidence="1">
    <location>
        <begin position="292"/>
        <end position="309"/>
    </location>
</feature>
<keyword evidence="5" id="KW-1185">Reference proteome</keyword>
<proteinExistence type="predicted"/>
<feature type="domain" description="DUF3592" evidence="2">
    <location>
        <begin position="163"/>
        <end position="221"/>
    </location>
</feature>
<dbReference type="InterPro" id="IPR021994">
    <property type="entry name" value="DUF3592"/>
</dbReference>
<feature type="transmembrane region" description="Helical" evidence="1">
    <location>
        <begin position="261"/>
        <end position="286"/>
    </location>
</feature>
<keyword evidence="1" id="KW-1133">Transmembrane helix</keyword>
<dbReference type="Pfam" id="PF12158">
    <property type="entry name" value="DUF3592"/>
    <property type="match status" value="1"/>
</dbReference>
<evidence type="ECO:0000313" key="5">
    <source>
        <dbReference type="Proteomes" id="UP000247702"/>
    </source>
</evidence>
<feature type="transmembrane region" description="Helical" evidence="1">
    <location>
        <begin position="227"/>
        <end position="249"/>
    </location>
</feature>
<dbReference type="AlphaFoldDB" id="A0A2Z6QS41"/>
<dbReference type="EMBL" id="BLAL01000087">
    <property type="protein sequence ID" value="GES84961.1"/>
    <property type="molecule type" value="Genomic_DNA"/>
</dbReference>
<sequence length="381" mass="42747">MSKSQIIYTILLLLALGLFFGIFFGLGYPEIKKAKFNSTYCTINNKTILSNYCCYKECSYCKTASPSAPTCTNLKSQWNSLSPQICANAILTNSSLENVCPTSDLKGECDDGYSCCSECCSQCCSGSSNSCSSCNCTCCDETDHLSCQIKCPICYSVVFSVTYQKRDNLSTYYTPITTRFTTEFRENLNDAEQFLAKYHVSSTVHCFFNPKNPFQAFINTNFTAKTWVAVGITALFLTIILMYGTWILFSKNTSIFQGYKYRVLIMEILLWCGIIIPISFFLIALIPYTNERVLWTLAVIGIALGWAPVHTATCMRKRGWNFISALTITIITLILPIIMFSIIAIYTSNTANIHIYFLILAIIIPLGVNVIIFVLWDACKL</sequence>
<accession>A0A2Z6QS41</accession>
<dbReference type="Proteomes" id="UP000247702">
    <property type="component" value="Unassembled WGS sequence"/>
</dbReference>